<evidence type="ECO:0000313" key="11">
    <source>
        <dbReference type="EMBL" id="RHZ01291.1"/>
    </source>
</evidence>
<dbReference type="EMBL" id="QUTF01018792">
    <property type="protein sequence ID" value="RHZ01291.1"/>
    <property type="molecule type" value="Genomic_DNA"/>
</dbReference>
<dbReference type="Gene3D" id="1.10.1380.10">
    <property type="entry name" value="Neutral endopeptidase , domain2"/>
    <property type="match status" value="1"/>
</dbReference>
<dbReference type="SUPFAM" id="SSF55486">
    <property type="entry name" value="Metalloproteases ('zincins'), catalytic domain"/>
    <property type="match status" value="1"/>
</dbReference>
<dbReference type="InterPro" id="IPR042089">
    <property type="entry name" value="Peptidase_M13_dom_2"/>
</dbReference>
<dbReference type="PANTHER" id="PTHR11733">
    <property type="entry name" value="ZINC METALLOPROTEASE FAMILY M13 NEPRILYSIN-RELATED"/>
    <property type="match status" value="1"/>
</dbReference>
<comment type="caution">
    <text evidence="11">The sequence shown here is derived from an EMBL/GenBank/DDBJ whole genome shotgun (WGS) entry which is preliminary data.</text>
</comment>
<keyword evidence="3" id="KW-0645">Protease</keyword>
<feature type="domain" description="Peptidase M13 N-terminal" evidence="10">
    <location>
        <begin position="37"/>
        <end position="400"/>
    </location>
</feature>
<name>A0A3R6XIE1_APHAT</name>
<dbReference type="Pfam" id="PF01431">
    <property type="entry name" value="Peptidase_M13"/>
    <property type="match status" value="1"/>
</dbReference>
<keyword evidence="6" id="KW-0862">Zinc</keyword>
<evidence type="ECO:0000256" key="5">
    <source>
        <dbReference type="ARBA" id="ARBA00022801"/>
    </source>
</evidence>
<dbReference type="InterPro" id="IPR008753">
    <property type="entry name" value="Peptidase_M13_N"/>
</dbReference>
<evidence type="ECO:0000256" key="6">
    <source>
        <dbReference type="ARBA" id="ARBA00022833"/>
    </source>
</evidence>
<keyword evidence="8" id="KW-0732">Signal</keyword>
<dbReference type="AlphaFoldDB" id="A0A3R6XIE1"/>
<dbReference type="PRINTS" id="PR00786">
    <property type="entry name" value="NEPRILYSIN"/>
</dbReference>
<dbReference type="InterPro" id="IPR000718">
    <property type="entry name" value="Peptidase_M13"/>
</dbReference>
<protein>
    <recommendedName>
        <fullName evidence="13">Peptidase M13 C-terminal domain-containing protein</fullName>
    </recommendedName>
</protein>
<dbReference type="CDD" id="cd08662">
    <property type="entry name" value="M13"/>
    <property type="match status" value="1"/>
</dbReference>
<dbReference type="Pfam" id="PF05649">
    <property type="entry name" value="Peptidase_M13_N"/>
    <property type="match status" value="1"/>
</dbReference>
<evidence type="ECO:0000259" key="9">
    <source>
        <dbReference type="Pfam" id="PF01431"/>
    </source>
</evidence>
<feature type="signal peptide" evidence="8">
    <location>
        <begin position="1"/>
        <end position="16"/>
    </location>
</feature>
<dbReference type="PANTHER" id="PTHR11733:SF167">
    <property type="entry name" value="FI17812P1-RELATED"/>
    <property type="match status" value="1"/>
</dbReference>
<evidence type="ECO:0000256" key="1">
    <source>
        <dbReference type="ARBA" id="ARBA00001947"/>
    </source>
</evidence>
<feature type="chain" id="PRO_5018545696" description="Peptidase M13 C-terminal domain-containing protein" evidence="8">
    <location>
        <begin position="17"/>
        <end position="773"/>
    </location>
</feature>
<dbReference type="VEuPathDB" id="FungiDB:H257_12742"/>
<feature type="domain" description="Peptidase M13 C-terminal" evidence="9">
    <location>
        <begin position="452"/>
        <end position="657"/>
    </location>
</feature>
<comment type="cofactor">
    <cofactor evidence="1">
        <name>Zn(2+)</name>
        <dbReference type="ChEBI" id="CHEBI:29105"/>
    </cofactor>
</comment>
<evidence type="ECO:0000256" key="8">
    <source>
        <dbReference type="SAM" id="SignalP"/>
    </source>
</evidence>
<evidence type="ECO:0000259" key="10">
    <source>
        <dbReference type="Pfam" id="PF05649"/>
    </source>
</evidence>
<dbReference type="GO" id="GO:0005886">
    <property type="term" value="C:plasma membrane"/>
    <property type="evidence" value="ECO:0007669"/>
    <property type="project" value="TreeGrafter"/>
</dbReference>
<dbReference type="GO" id="GO:0046872">
    <property type="term" value="F:metal ion binding"/>
    <property type="evidence" value="ECO:0007669"/>
    <property type="project" value="UniProtKB-KW"/>
</dbReference>
<evidence type="ECO:0000256" key="2">
    <source>
        <dbReference type="ARBA" id="ARBA00007357"/>
    </source>
</evidence>
<dbReference type="VEuPathDB" id="FungiDB:H257_19090"/>
<dbReference type="PROSITE" id="PS51885">
    <property type="entry name" value="NEPRILYSIN"/>
    <property type="match status" value="1"/>
</dbReference>
<gene>
    <name evidence="11" type="ORF">DYB26_010505</name>
</gene>
<dbReference type="InterPro" id="IPR018497">
    <property type="entry name" value="Peptidase_M13_C"/>
</dbReference>
<evidence type="ECO:0008006" key="13">
    <source>
        <dbReference type="Google" id="ProtNLM"/>
    </source>
</evidence>
<dbReference type="GO" id="GO:0004222">
    <property type="term" value="F:metalloendopeptidase activity"/>
    <property type="evidence" value="ECO:0007669"/>
    <property type="project" value="InterPro"/>
</dbReference>
<proteinExistence type="inferred from homology"/>
<keyword evidence="4" id="KW-0479">Metal-binding</keyword>
<evidence type="ECO:0000256" key="3">
    <source>
        <dbReference type="ARBA" id="ARBA00022670"/>
    </source>
</evidence>
<evidence type="ECO:0000313" key="12">
    <source>
        <dbReference type="Proteomes" id="UP000286510"/>
    </source>
</evidence>
<comment type="similarity">
    <text evidence="2">Belongs to the peptidase M13 family.</text>
</comment>
<keyword evidence="5" id="KW-0378">Hydrolase</keyword>
<dbReference type="InterPro" id="IPR024079">
    <property type="entry name" value="MetalloPept_cat_dom_sf"/>
</dbReference>
<evidence type="ECO:0000256" key="4">
    <source>
        <dbReference type="ARBA" id="ARBA00022723"/>
    </source>
</evidence>
<organism evidence="11 12">
    <name type="scientific">Aphanomyces astaci</name>
    <name type="common">Crayfish plague agent</name>
    <dbReference type="NCBI Taxonomy" id="112090"/>
    <lineage>
        <taxon>Eukaryota</taxon>
        <taxon>Sar</taxon>
        <taxon>Stramenopiles</taxon>
        <taxon>Oomycota</taxon>
        <taxon>Saprolegniomycetes</taxon>
        <taxon>Saprolegniales</taxon>
        <taxon>Verrucalvaceae</taxon>
        <taxon>Aphanomyces</taxon>
    </lineage>
</organism>
<keyword evidence="7" id="KW-0482">Metalloprotease</keyword>
<dbReference type="Proteomes" id="UP000286510">
    <property type="component" value="Unassembled WGS sequence"/>
</dbReference>
<dbReference type="Gene3D" id="3.40.390.10">
    <property type="entry name" value="Collagenase (Catalytic Domain)"/>
    <property type="match status" value="1"/>
</dbReference>
<sequence length="773" mass="85905">MVKIIVAVLSVGVASAFGTISEFPTEITSLMDQTVDPCTDFFSYSCGTWYNKTTLYSNITINVHTVLDAVADKVIEKLLNAKLPKLAEFYDACMDTHTLDTLGLAPIEAHLKAIRSANSTVEAIFRGATISKATGVPLFMKLSVLTTNRSVFSAVDSGLPFDHVYFHEPSWSRVEKPYRKYLRTIFTLAGHAEVETAIDVVIAFERINAGVELPKRRLQAAVTPTQLSLSDANASYPLGLGLHLQGFGFDVHKGCNTTTVLLQNRNYFDFLEKMLSSLSVDDLKTIIEYKVLDFNAPDLSTPFVTARSDFYSLVSFVQKESPPRAKICRDQVKTFMGDLLGTYYLKEVWTDEIAARADSLVLKLKAAFKSGLDSVGWLDDTTRAHATTKLSKLTTLLGGPKNPKTYPTLTFDPKAYIANLNKVSAFDTAFTLAQIDTVNDKDIWDSPAHDANAYYEQVTNSIVFPAAFLQPPLFDSKADPSASYAGIGVAIGHEITHGFDNLGRHFDGDGKVNPLWSATVMKTFDEKAKCFVEQYGSMDIKSELTGELFGKVDGNLTLIENIADNGGINTAYRAYRDYVHAVSEATEYTKETGEKLFWIRYGQYWCEKNSDEYLQFHLTDPHPPRRHRLIRTVQNSVDFAKAFNCPVDSPMNPTKKCGFAGLWLTIWDDVDPWSLERNFLTLQCCLREVIMAAGDNSYKVPHMKKEALKKSGKLPESVMCSEDVFETGHGLLADQDMALVTRELSLQTATDLEMSDILTALEKVGIDVDDADE</sequence>
<dbReference type="GO" id="GO:0016485">
    <property type="term" value="P:protein processing"/>
    <property type="evidence" value="ECO:0007669"/>
    <property type="project" value="TreeGrafter"/>
</dbReference>
<evidence type="ECO:0000256" key="7">
    <source>
        <dbReference type="ARBA" id="ARBA00023049"/>
    </source>
</evidence>
<accession>A0A3R6XIE1</accession>
<reference evidence="11 12" key="1">
    <citation type="submission" date="2018-08" db="EMBL/GenBank/DDBJ databases">
        <title>Aphanomyces genome sequencing and annotation.</title>
        <authorList>
            <person name="Minardi D."/>
            <person name="Oidtmann B."/>
            <person name="Van Der Giezen M."/>
            <person name="Studholme D.J."/>
        </authorList>
    </citation>
    <scope>NUCLEOTIDE SEQUENCE [LARGE SCALE GENOMIC DNA]</scope>
    <source>
        <strain evidence="11 12">FDL457</strain>
    </source>
</reference>